<dbReference type="PROSITE" id="PS51257">
    <property type="entry name" value="PROKAR_LIPOPROTEIN"/>
    <property type="match status" value="1"/>
</dbReference>
<evidence type="ECO:0000313" key="2">
    <source>
        <dbReference type="EMBL" id="GAA4132822.1"/>
    </source>
</evidence>
<name>A0ABP7Y9V5_9SPHI</name>
<dbReference type="RefSeq" id="WP_344673037.1">
    <property type="nucleotide sequence ID" value="NZ_BAAAZI010000004.1"/>
</dbReference>
<feature type="chain" id="PRO_5045671277" evidence="1">
    <location>
        <begin position="20"/>
        <end position="353"/>
    </location>
</feature>
<dbReference type="Proteomes" id="UP001500101">
    <property type="component" value="Unassembled WGS sequence"/>
</dbReference>
<sequence length="353" mass="38861">MTYRWLLPLVFLGALTLFTACEMNDDEPAKSSAISRLYVSYSDYQFDINKPKIYNVSIVSNADSSDFGLLKLDFLSPAAGGSAIYFHPGAQTVFQSSLNRTERDSTVYSMYVGQTGQLTNRGKIIYERMVSPRGLVFHPFLDKLYVVQMLDGTPSVLVYDRPRGIDRQIIPSQIFEFAGSKLYFDATIVNSNLILSRQGANGGLDIFEKLISARDIALNNIQPTRSLTVTGANNIQGVSIDTVNNVLAMTDYTTPTSGDPVGRILIFENFSEISKASGTITPTRIITGANTKLKGPTDVDLDFRQDSKYLYVADPVSKAVYRFDKNAEGDVAPNATFERSGLSPISLSLDARN</sequence>
<comment type="caution">
    <text evidence="2">The sequence shown here is derived from an EMBL/GenBank/DDBJ whole genome shotgun (WGS) entry which is preliminary data.</text>
</comment>
<protein>
    <submittedName>
        <fullName evidence="2">Uncharacterized protein</fullName>
    </submittedName>
</protein>
<accession>A0ABP7Y9V5</accession>
<evidence type="ECO:0000256" key="1">
    <source>
        <dbReference type="SAM" id="SignalP"/>
    </source>
</evidence>
<proteinExistence type="predicted"/>
<dbReference type="Gene3D" id="2.130.10.10">
    <property type="entry name" value="YVTN repeat-like/Quinoprotein amine dehydrogenase"/>
    <property type="match status" value="1"/>
</dbReference>
<dbReference type="EMBL" id="BAAAZI010000004">
    <property type="protein sequence ID" value="GAA4132822.1"/>
    <property type="molecule type" value="Genomic_DNA"/>
</dbReference>
<keyword evidence="3" id="KW-1185">Reference proteome</keyword>
<dbReference type="SUPFAM" id="SSF63825">
    <property type="entry name" value="YWTD domain"/>
    <property type="match status" value="1"/>
</dbReference>
<keyword evidence="1" id="KW-0732">Signal</keyword>
<feature type="signal peptide" evidence="1">
    <location>
        <begin position="1"/>
        <end position="19"/>
    </location>
</feature>
<dbReference type="InterPro" id="IPR015943">
    <property type="entry name" value="WD40/YVTN_repeat-like_dom_sf"/>
</dbReference>
<organism evidence="2 3">
    <name type="scientific">Sphingobacterium kyonggiense</name>
    <dbReference type="NCBI Taxonomy" id="714075"/>
    <lineage>
        <taxon>Bacteria</taxon>
        <taxon>Pseudomonadati</taxon>
        <taxon>Bacteroidota</taxon>
        <taxon>Sphingobacteriia</taxon>
        <taxon>Sphingobacteriales</taxon>
        <taxon>Sphingobacteriaceae</taxon>
        <taxon>Sphingobacterium</taxon>
    </lineage>
</organism>
<evidence type="ECO:0000313" key="3">
    <source>
        <dbReference type="Proteomes" id="UP001500101"/>
    </source>
</evidence>
<reference evidence="3" key="1">
    <citation type="journal article" date="2019" name="Int. J. Syst. Evol. Microbiol.">
        <title>The Global Catalogue of Microorganisms (GCM) 10K type strain sequencing project: providing services to taxonomists for standard genome sequencing and annotation.</title>
        <authorList>
            <consortium name="The Broad Institute Genomics Platform"/>
            <consortium name="The Broad Institute Genome Sequencing Center for Infectious Disease"/>
            <person name="Wu L."/>
            <person name="Ma J."/>
        </authorList>
    </citation>
    <scope>NUCLEOTIDE SEQUENCE [LARGE SCALE GENOMIC DNA]</scope>
    <source>
        <strain evidence="3">JCM 16704</strain>
    </source>
</reference>
<gene>
    <name evidence="2" type="ORF">GCM10022216_04330</name>
</gene>